<dbReference type="PANTHER" id="PTHR43333">
    <property type="entry name" value="2-HACID_DH_C DOMAIN-CONTAINING PROTEIN"/>
    <property type="match status" value="1"/>
</dbReference>
<dbReference type="InterPro" id="IPR006140">
    <property type="entry name" value="D-isomer_DH_NAD-bd"/>
</dbReference>
<protein>
    <recommendedName>
        <fullName evidence="4">D-isomer specific 2-hydroxyacid dehydrogenase NAD-binding domain-containing protein</fullName>
    </recommendedName>
</protein>
<proteinExistence type="predicted"/>
<gene>
    <name evidence="5" type="ORF">ASPZODRAFT_65988</name>
</gene>
<dbReference type="STRING" id="1073090.A0A1L9SHX2"/>
<evidence type="ECO:0000313" key="6">
    <source>
        <dbReference type="Proteomes" id="UP000184188"/>
    </source>
</evidence>
<dbReference type="PANTHER" id="PTHR43333:SF1">
    <property type="entry name" value="D-ISOMER SPECIFIC 2-HYDROXYACID DEHYDROGENASE NAD-BINDING DOMAIN-CONTAINING PROTEIN"/>
    <property type="match status" value="1"/>
</dbReference>
<dbReference type="CDD" id="cd12163">
    <property type="entry name" value="2-Hacid_dh_5"/>
    <property type="match status" value="1"/>
</dbReference>
<dbReference type="PROSITE" id="PS00065">
    <property type="entry name" value="D_2_HYDROXYACID_DH_1"/>
    <property type="match status" value="1"/>
</dbReference>
<evidence type="ECO:0000259" key="4">
    <source>
        <dbReference type="Pfam" id="PF02826"/>
    </source>
</evidence>
<evidence type="ECO:0000313" key="5">
    <source>
        <dbReference type="EMBL" id="OJJ46809.1"/>
    </source>
</evidence>
<feature type="signal peptide" evidence="3">
    <location>
        <begin position="1"/>
        <end position="16"/>
    </location>
</feature>
<dbReference type="EMBL" id="KV878342">
    <property type="protein sequence ID" value="OJJ46809.1"/>
    <property type="molecule type" value="Genomic_DNA"/>
</dbReference>
<keyword evidence="1" id="KW-0560">Oxidoreductase</keyword>
<feature type="domain" description="D-isomer specific 2-hydroxyacid dehydrogenase NAD-binding" evidence="4">
    <location>
        <begin position="114"/>
        <end position="187"/>
    </location>
</feature>
<feature type="domain" description="D-isomer specific 2-hydroxyacid dehydrogenase NAD-binding" evidence="4">
    <location>
        <begin position="215"/>
        <end position="311"/>
    </location>
</feature>
<evidence type="ECO:0000256" key="1">
    <source>
        <dbReference type="ARBA" id="ARBA00023002"/>
    </source>
</evidence>
<dbReference type="Gene3D" id="3.40.50.720">
    <property type="entry name" value="NAD(P)-binding Rossmann-like Domain"/>
    <property type="match status" value="2"/>
</dbReference>
<feature type="chain" id="PRO_5012973632" description="D-isomer specific 2-hydroxyacid dehydrogenase NAD-binding domain-containing protein" evidence="3">
    <location>
        <begin position="17"/>
        <end position="348"/>
    </location>
</feature>
<sequence>MSVFLILIHFTPPAEWLDMIRQTYPDLRVEVHLTDMYSLELPAIAAETWAETTVLFTWKLFPTKEMAPKLQYVQLLSAGAGQIMGLPVFESTEIAFCTSNGVHPPQIAEWVFSTFLAFQHHIPEYLDNQRESKWIDPVTDEDTEDAVGLRVGIMGYGCVGRQVAHVARAFGMNIHAYTLHERATAESRKSDAYTEAGLGDPEGVLPARWFSGKEQLDEFLASDLDLLVITLPLTKETDKMLGPEQFALLSKKKTYVSNVGRGGVIDTDALVAALDQDLIRGAALDVTEPEPLPEDHRLWKFKNVIITPHCAGNSNHYYERVLKILAYNLQRRAEGKPVVNQVSRSLGY</sequence>
<evidence type="ECO:0000256" key="2">
    <source>
        <dbReference type="ARBA" id="ARBA00023027"/>
    </source>
</evidence>
<dbReference type="InterPro" id="IPR036291">
    <property type="entry name" value="NAD(P)-bd_dom_sf"/>
</dbReference>
<reference evidence="6" key="1">
    <citation type="journal article" date="2017" name="Genome Biol.">
        <title>Comparative genomics reveals high biological diversity and specific adaptations in the industrially and medically important fungal genus Aspergillus.</title>
        <authorList>
            <person name="de Vries R.P."/>
            <person name="Riley R."/>
            <person name="Wiebenga A."/>
            <person name="Aguilar-Osorio G."/>
            <person name="Amillis S."/>
            <person name="Uchima C.A."/>
            <person name="Anderluh G."/>
            <person name="Asadollahi M."/>
            <person name="Askin M."/>
            <person name="Barry K."/>
            <person name="Battaglia E."/>
            <person name="Bayram O."/>
            <person name="Benocci T."/>
            <person name="Braus-Stromeyer S.A."/>
            <person name="Caldana C."/>
            <person name="Canovas D."/>
            <person name="Cerqueira G.C."/>
            <person name="Chen F."/>
            <person name="Chen W."/>
            <person name="Choi C."/>
            <person name="Clum A."/>
            <person name="Dos Santos R.A."/>
            <person name="Damasio A.R."/>
            <person name="Diallinas G."/>
            <person name="Emri T."/>
            <person name="Fekete E."/>
            <person name="Flipphi M."/>
            <person name="Freyberg S."/>
            <person name="Gallo A."/>
            <person name="Gournas C."/>
            <person name="Habgood R."/>
            <person name="Hainaut M."/>
            <person name="Harispe M.L."/>
            <person name="Henrissat B."/>
            <person name="Hilden K.S."/>
            <person name="Hope R."/>
            <person name="Hossain A."/>
            <person name="Karabika E."/>
            <person name="Karaffa L."/>
            <person name="Karanyi Z."/>
            <person name="Krasevec N."/>
            <person name="Kuo A."/>
            <person name="Kusch H."/>
            <person name="LaButti K."/>
            <person name="Lagendijk E.L."/>
            <person name="Lapidus A."/>
            <person name="Levasseur A."/>
            <person name="Lindquist E."/>
            <person name="Lipzen A."/>
            <person name="Logrieco A.F."/>
            <person name="MacCabe A."/>
            <person name="Maekelae M.R."/>
            <person name="Malavazi I."/>
            <person name="Melin P."/>
            <person name="Meyer V."/>
            <person name="Mielnichuk N."/>
            <person name="Miskei M."/>
            <person name="Molnar A.P."/>
            <person name="Mule G."/>
            <person name="Ngan C.Y."/>
            <person name="Orejas M."/>
            <person name="Orosz E."/>
            <person name="Ouedraogo J.P."/>
            <person name="Overkamp K.M."/>
            <person name="Park H.-S."/>
            <person name="Perrone G."/>
            <person name="Piumi F."/>
            <person name="Punt P.J."/>
            <person name="Ram A.F."/>
            <person name="Ramon A."/>
            <person name="Rauscher S."/>
            <person name="Record E."/>
            <person name="Riano-Pachon D.M."/>
            <person name="Robert V."/>
            <person name="Roehrig J."/>
            <person name="Ruller R."/>
            <person name="Salamov A."/>
            <person name="Salih N.S."/>
            <person name="Samson R.A."/>
            <person name="Sandor E."/>
            <person name="Sanguinetti M."/>
            <person name="Schuetze T."/>
            <person name="Sepcic K."/>
            <person name="Shelest E."/>
            <person name="Sherlock G."/>
            <person name="Sophianopoulou V."/>
            <person name="Squina F.M."/>
            <person name="Sun H."/>
            <person name="Susca A."/>
            <person name="Todd R.B."/>
            <person name="Tsang A."/>
            <person name="Unkles S.E."/>
            <person name="van de Wiele N."/>
            <person name="van Rossen-Uffink D."/>
            <person name="Oliveira J.V."/>
            <person name="Vesth T.C."/>
            <person name="Visser J."/>
            <person name="Yu J.-H."/>
            <person name="Zhou M."/>
            <person name="Andersen M.R."/>
            <person name="Archer D.B."/>
            <person name="Baker S.E."/>
            <person name="Benoit I."/>
            <person name="Brakhage A.A."/>
            <person name="Braus G.H."/>
            <person name="Fischer R."/>
            <person name="Frisvad J.C."/>
            <person name="Goldman G.H."/>
            <person name="Houbraken J."/>
            <person name="Oakley B."/>
            <person name="Pocsi I."/>
            <person name="Scazzocchio C."/>
            <person name="Seiboth B."/>
            <person name="vanKuyk P.A."/>
            <person name="Wortman J."/>
            <person name="Dyer P.S."/>
            <person name="Grigoriev I.V."/>
        </authorList>
    </citation>
    <scope>NUCLEOTIDE SEQUENCE [LARGE SCALE GENOMIC DNA]</scope>
    <source>
        <strain evidence="6">CBS 506.65</strain>
    </source>
</reference>
<dbReference type="GO" id="GO:0051287">
    <property type="term" value="F:NAD binding"/>
    <property type="evidence" value="ECO:0007669"/>
    <property type="project" value="InterPro"/>
</dbReference>
<dbReference type="Pfam" id="PF02826">
    <property type="entry name" value="2-Hacid_dh_C"/>
    <property type="match status" value="2"/>
</dbReference>
<name>A0A1L9SHX2_9EURO</name>
<dbReference type="AlphaFoldDB" id="A0A1L9SHX2"/>
<dbReference type="SUPFAM" id="SSF51735">
    <property type="entry name" value="NAD(P)-binding Rossmann-fold domains"/>
    <property type="match status" value="1"/>
</dbReference>
<keyword evidence="2" id="KW-0520">NAD</keyword>
<dbReference type="GeneID" id="34615805"/>
<organism evidence="5 6">
    <name type="scientific">Penicilliopsis zonata CBS 506.65</name>
    <dbReference type="NCBI Taxonomy" id="1073090"/>
    <lineage>
        <taxon>Eukaryota</taxon>
        <taxon>Fungi</taxon>
        <taxon>Dikarya</taxon>
        <taxon>Ascomycota</taxon>
        <taxon>Pezizomycotina</taxon>
        <taxon>Eurotiomycetes</taxon>
        <taxon>Eurotiomycetidae</taxon>
        <taxon>Eurotiales</taxon>
        <taxon>Aspergillaceae</taxon>
        <taxon>Penicilliopsis</taxon>
    </lineage>
</organism>
<dbReference type="OrthoDB" id="298012at2759"/>
<dbReference type="VEuPathDB" id="FungiDB:ASPZODRAFT_65988"/>
<keyword evidence="6" id="KW-1185">Reference proteome</keyword>
<dbReference type="GO" id="GO:0016491">
    <property type="term" value="F:oxidoreductase activity"/>
    <property type="evidence" value="ECO:0007669"/>
    <property type="project" value="UniProtKB-KW"/>
</dbReference>
<dbReference type="RefSeq" id="XP_022581319.1">
    <property type="nucleotide sequence ID" value="XM_022729341.1"/>
</dbReference>
<dbReference type="Proteomes" id="UP000184188">
    <property type="component" value="Unassembled WGS sequence"/>
</dbReference>
<dbReference type="InterPro" id="IPR029752">
    <property type="entry name" value="D-isomer_DH_CS1"/>
</dbReference>
<accession>A0A1L9SHX2</accession>
<keyword evidence="3" id="KW-0732">Signal</keyword>
<evidence type="ECO:0000256" key="3">
    <source>
        <dbReference type="SAM" id="SignalP"/>
    </source>
</evidence>